<name>A0AAN0T5R1_HEYCO</name>
<proteinExistence type="predicted"/>
<protein>
    <submittedName>
        <fullName evidence="1">Uncharacterized protein</fullName>
    </submittedName>
</protein>
<evidence type="ECO:0000313" key="2">
    <source>
        <dbReference type="Proteomes" id="UP000032024"/>
    </source>
</evidence>
<dbReference type="EMBL" id="CP010525">
    <property type="protein sequence ID" value="AJO22165.1"/>
    <property type="molecule type" value="Genomic_DNA"/>
</dbReference>
<sequence length="41" mass="4864">MPARVLSFIPLLKDNMLFPVLSFIPRPAKNINSFYNQWKKK</sequence>
<keyword evidence="2" id="KW-1185">Reference proteome</keyword>
<organism evidence="1 2">
    <name type="scientific">Heyndrickxia coagulans</name>
    <name type="common">Weizmannia coagulans</name>
    <dbReference type="NCBI Taxonomy" id="1398"/>
    <lineage>
        <taxon>Bacteria</taxon>
        <taxon>Bacillati</taxon>
        <taxon>Bacillota</taxon>
        <taxon>Bacilli</taxon>
        <taxon>Bacillales</taxon>
        <taxon>Bacillaceae</taxon>
        <taxon>Heyndrickxia</taxon>
    </lineage>
</organism>
<gene>
    <name evidence="1" type="ORF">SB48_HM08orf02158</name>
</gene>
<accession>A0AAN0T5R1</accession>
<dbReference type="AlphaFoldDB" id="A0AAN0T5R1"/>
<evidence type="ECO:0000313" key="1">
    <source>
        <dbReference type="EMBL" id="AJO22165.1"/>
    </source>
</evidence>
<dbReference type="Proteomes" id="UP000032024">
    <property type="component" value="Chromosome"/>
</dbReference>
<reference evidence="2" key="1">
    <citation type="submission" date="2015-01" db="EMBL/GenBank/DDBJ databases">
        <title>Comparative genome analysis of Bacillus coagulans HM-08, Clostridium butyricum HM-68, Bacillus subtilis HM-66 and Bacillus paralicheniformis BL-09.</title>
        <authorList>
            <person name="Zhang H."/>
        </authorList>
    </citation>
    <scope>NUCLEOTIDE SEQUENCE [LARGE SCALE GENOMIC DNA]</scope>
    <source>
        <strain evidence="2">HM-08</strain>
    </source>
</reference>